<protein>
    <submittedName>
        <fullName evidence="1">Uncharacterized protein</fullName>
    </submittedName>
</protein>
<organism evidence="1">
    <name type="scientific">marine sediment metagenome</name>
    <dbReference type="NCBI Taxonomy" id="412755"/>
    <lineage>
        <taxon>unclassified sequences</taxon>
        <taxon>metagenomes</taxon>
        <taxon>ecological metagenomes</taxon>
    </lineage>
</organism>
<comment type="caution">
    <text evidence="1">The sequence shown here is derived from an EMBL/GenBank/DDBJ whole genome shotgun (WGS) entry which is preliminary data.</text>
</comment>
<accession>X1KDR6</accession>
<dbReference type="AlphaFoldDB" id="X1KDR6"/>
<reference evidence="1" key="1">
    <citation type="journal article" date="2014" name="Front. Microbiol.">
        <title>High frequency of phylogenetically diverse reductive dehalogenase-homologous genes in deep subseafloor sedimentary metagenomes.</title>
        <authorList>
            <person name="Kawai M."/>
            <person name="Futagami T."/>
            <person name="Toyoda A."/>
            <person name="Takaki Y."/>
            <person name="Nishi S."/>
            <person name="Hori S."/>
            <person name="Arai W."/>
            <person name="Tsubouchi T."/>
            <person name="Morono Y."/>
            <person name="Uchiyama I."/>
            <person name="Ito T."/>
            <person name="Fujiyama A."/>
            <person name="Inagaki F."/>
            <person name="Takami H."/>
        </authorList>
    </citation>
    <scope>NUCLEOTIDE SEQUENCE</scope>
    <source>
        <strain evidence="1">Expedition CK06-06</strain>
    </source>
</reference>
<feature type="non-terminal residue" evidence="1">
    <location>
        <position position="35"/>
    </location>
</feature>
<dbReference type="EMBL" id="BARV01009853">
    <property type="protein sequence ID" value="GAI04798.1"/>
    <property type="molecule type" value="Genomic_DNA"/>
</dbReference>
<evidence type="ECO:0000313" key="1">
    <source>
        <dbReference type="EMBL" id="GAI04798.1"/>
    </source>
</evidence>
<proteinExistence type="predicted"/>
<sequence length="35" mass="3993">MPSEGFTDAEKKDKKIIELEKKLVDNEVNTNQAKT</sequence>
<gene>
    <name evidence="1" type="ORF">S06H3_19279</name>
</gene>
<name>X1KDR6_9ZZZZ</name>